<keyword evidence="6" id="KW-0805">Transcription regulation</keyword>
<evidence type="ECO:0000256" key="8">
    <source>
        <dbReference type="SAM" id="MobiDB-lite"/>
    </source>
</evidence>
<feature type="domain" description="DUF7651" evidence="12">
    <location>
        <begin position="95"/>
        <end position="294"/>
    </location>
</feature>
<protein>
    <submittedName>
        <fullName evidence="13">Uncharacterized protein</fullName>
    </submittedName>
</protein>
<keyword evidence="5" id="KW-0156">Chromatin regulator</keyword>
<dbReference type="InterPro" id="IPR057540">
    <property type="entry name" value="Znf_SUZ12"/>
</dbReference>
<keyword evidence="3" id="KW-0863">Zinc-finger</keyword>
<dbReference type="PANTHER" id="PTHR22597">
    <property type="entry name" value="POLYCOMB GROUP PROTEIN"/>
    <property type="match status" value="1"/>
</dbReference>
<feature type="domain" description="Polycomb protein VEFS-Box" evidence="10">
    <location>
        <begin position="510"/>
        <end position="631"/>
    </location>
</feature>
<dbReference type="GO" id="GO:0031490">
    <property type="term" value="F:chromatin DNA binding"/>
    <property type="evidence" value="ECO:0007669"/>
    <property type="project" value="TreeGrafter"/>
</dbReference>
<evidence type="ECO:0000256" key="5">
    <source>
        <dbReference type="ARBA" id="ARBA00022853"/>
    </source>
</evidence>
<proteinExistence type="inferred from homology"/>
<dbReference type="GO" id="GO:0008270">
    <property type="term" value="F:zinc ion binding"/>
    <property type="evidence" value="ECO:0007669"/>
    <property type="project" value="UniProtKB-KW"/>
</dbReference>
<dbReference type="Proteomes" id="UP000298652">
    <property type="component" value="Chromosome 7"/>
</dbReference>
<feature type="region of interest" description="Disordered" evidence="8">
    <location>
        <begin position="34"/>
        <end position="57"/>
    </location>
</feature>
<feature type="compositionally biased region" description="Basic and acidic residues" evidence="8">
    <location>
        <begin position="46"/>
        <end position="57"/>
    </location>
</feature>
<dbReference type="GO" id="GO:0005634">
    <property type="term" value="C:nucleus"/>
    <property type="evidence" value="ECO:0007669"/>
    <property type="project" value="TreeGrafter"/>
</dbReference>
<dbReference type="GO" id="GO:0006325">
    <property type="term" value="P:chromatin organization"/>
    <property type="evidence" value="ECO:0007669"/>
    <property type="project" value="UniProtKB-KW"/>
</dbReference>
<dbReference type="Pfam" id="PF23320">
    <property type="entry name" value="Zn_SUZ12"/>
    <property type="match status" value="1"/>
</dbReference>
<keyword evidence="14" id="KW-1185">Reference proteome</keyword>
<name>A0A4U6TP59_SETVI</name>
<evidence type="ECO:0000256" key="1">
    <source>
        <dbReference type="ARBA" id="ARBA00007416"/>
    </source>
</evidence>
<evidence type="ECO:0000256" key="6">
    <source>
        <dbReference type="ARBA" id="ARBA00023015"/>
    </source>
</evidence>
<evidence type="ECO:0000256" key="3">
    <source>
        <dbReference type="ARBA" id="ARBA00022771"/>
    </source>
</evidence>
<feature type="signal peptide" evidence="9">
    <location>
        <begin position="1"/>
        <end position="26"/>
    </location>
</feature>
<evidence type="ECO:0000313" key="14">
    <source>
        <dbReference type="Proteomes" id="UP000298652"/>
    </source>
</evidence>
<evidence type="ECO:0000256" key="9">
    <source>
        <dbReference type="SAM" id="SignalP"/>
    </source>
</evidence>
<keyword evidence="9" id="KW-0732">Signal</keyword>
<gene>
    <name evidence="13" type="ORF">SEVIR_7G001700v2</name>
</gene>
<keyword evidence="7" id="KW-0804">Transcription</keyword>
<dbReference type="InterPro" id="IPR056068">
    <property type="entry name" value="EMF2-like_DUF7651"/>
</dbReference>
<comment type="similarity">
    <text evidence="1">Belongs to the VEFS (VRN2-EMF2-FIS2-SU(Z)12) family.</text>
</comment>
<dbReference type="EMBL" id="CM016558">
    <property type="protein sequence ID" value="TKW03114.1"/>
    <property type="molecule type" value="Genomic_DNA"/>
</dbReference>
<dbReference type="InterPro" id="IPR019135">
    <property type="entry name" value="Polycomb_protein_VEFS-Box"/>
</dbReference>
<evidence type="ECO:0000259" key="10">
    <source>
        <dbReference type="Pfam" id="PF09733"/>
    </source>
</evidence>
<dbReference type="Pfam" id="PF09733">
    <property type="entry name" value="VEFS-Box"/>
    <property type="match status" value="1"/>
</dbReference>
<dbReference type="CDD" id="cd21553">
    <property type="entry name" value="VEFS-box_EMF2-like"/>
    <property type="match status" value="1"/>
</dbReference>
<feature type="chain" id="PRO_5020320564" evidence="9">
    <location>
        <begin position="27"/>
        <end position="648"/>
    </location>
</feature>
<evidence type="ECO:0000313" key="13">
    <source>
        <dbReference type="EMBL" id="TKW03114.1"/>
    </source>
</evidence>
<dbReference type="AlphaFoldDB" id="A0A4U6TP59"/>
<evidence type="ECO:0000259" key="12">
    <source>
        <dbReference type="Pfam" id="PF24663"/>
    </source>
</evidence>
<dbReference type="Gramene" id="TKW03114">
    <property type="protein sequence ID" value="TKW03114"/>
    <property type="gene ID" value="SEVIR_7G001700v2"/>
</dbReference>
<evidence type="ECO:0000256" key="7">
    <source>
        <dbReference type="ARBA" id="ARBA00023163"/>
    </source>
</evidence>
<evidence type="ECO:0000256" key="2">
    <source>
        <dbReference type="ARBA" id="ARBA00022723"/>
    </source>
</evidence>
<sequence length="648" mass="73424">MLLMQPVDKILLQALVLLCVLDLVGSSNPREPRNTGCIYGSSSSSDKMHHSQSRDELPPDCAEKIHALYCKHVILSDIIQKRANVKPSFLQRNLRYKIHAKQKKRIQITLSLPGSLNPEVRAQNIFPLYALFAKPISSVLHEGHSPVYQFTRACLLTCFDESGCDSHTEATFIIQDLRTLANIILVSCGQIGQTPDENNFSNNDLENSSLQKLEGQCFWGKIPKDLLCSSLENCVDLSLGRTKQFALSITMSPGFVESKFLKQDSFLTFCSCKLNSVCPYQLHVSVCAQEAGARDMFKSLYNSYLYNDVPPSSLPHIIRLRVGNVLFKYGDNICKTEVTEDFCCSFCLVKCGSFTGLQCHLLSSHDQFNFGFLISKKEQVVNVSLKHNTWTNEDFPAGVDPRQRTFSFFSKYKKRRRIVTMTEGIITSKVTEAIVPSKATEVILPSKAIETIVPSKAAETIWHGYLIGTSVSDTSVDPAYSVHGSHLSPPRVLQFGKTRRLSVDQLDPRNQLLLQKRQFFHSHKGQQMALEEVLSDHDSEDEVDDDVADFEDRRMLDDFINISKDEKSIMHMWNSFVSRQRVIADSHMPWACKAFSQLHGQLLARNPSLLGCWRLFMIKLWNHNLLDARTMNTCNIIIEGFRNKRLPK</sequence>
<reference evidence="13" key="1">
    <citation type="submission" date="2019-03" db="EMBL/GenBank/DDBJ databases">
        <title>WGS assembly of Setaria viridis.</title>
        <authorList>
            <person name="Huang P."/>
            <person name="Jenkins J."/>
            <person name="Grimwood J."/>
            <person name="Barry K."/>
            <person name="Healey A."/>
            <person name="Mamidi S."/>
            <person name="Sreedasyam A."/>
            <person name="Shu S."/>
            <person name="Feldman M."/>
            <person name="Wu J."/>
            <person name="Yu Y."/>
            <person name="Chen C."/>
            <person name="Johnson J."/>
            <person name="Rokhsar D."/>
            <person name="Baxter I."/>
            <person name="Schmutz J."/>
            <person name="Brutnell T."/>
            <person name="Kellogg E."/>
        </authorList>
    </citation>
    <scope>NUCLEOTIDE SEQUENCE [LARGE SCALE GENOMIC DNA]</scope>
</reference>
<accession>A0A4U6TP59</accession>
<feature type="domain" description="Polycomb protein SUZ12-like zinc finger" evidence="11">
    <location>
        <begin position="324"/>
        <end position="387"/>
    </location>
</feature>
<dbReference type="Pfam" id="PF24663">
    <property type="entry name" value="DUF7651"/>
    <property type="match status" value="1"/>
</dbReference>
<evidence type="ECO:0000256" key="4">
    <source>
        <dbReference type="ARBA" id="ARBA00022833"/>
    </source>
</evidence>
<dbReference type="OMA" id="HETSKYK"/>
<dbReference type="PANTHER" id="PTHR22597:SF0">
    <property type="entry name" value="POLYCOMB PROTEIN SUZ12"/>
    <property type="match status" value="1"/>
</dbReference>
<organism evidence="13 14">
    <name type="scientific">Setaria viridis</name>
    <name type="common">Green bristlegrass</name>
    <name type="synonym">Setaria italica subsp. viridis</name>
    <dbReference type="NCBI Taxonomy" id="4556"/>
    <lineage>
        <taxon>Eukaryota</taxon>
        <taxon>Viridiplantae</taxon>
        <taxon>Streptophyta</taxon>
        <taxon>Embryophyta</taxon>
        <taxon>Tracheophyta</taxon>
        <taxon>Spermatophyta</taxon>
        <taxon>Magnoliopsida</taxon>
        <taxon>Liliopsida</taxon>
        <taxon>Poales</taxon>
        <taxon>Poaceae</taxon>
        <taxon>PACMAD clade</taxon>
        <taxon>Panicoideae</taxon>
        <taxon>Panicodae</taxon>
        <taxon>Paniceae</taxon>
        <taxon>Cenchrinae</taxon>
        <taxon>Setaria</taxon>
    </lineage>
</organism>
<evidence type="ECO:0000259" key="11">
    <source>
        <dbReference type="Pfam" id="PF23320"/>
    </source>
</evidence>
<keyword evidence="2" id="KW-0479">Metal-binding</keyword>
<keyword evidence="4" id="KW-0862">Zinc</keyword>